<dbReference type="InterPro" id="IPR019734">
    <property type="entry name" value="TPR_rpt"/>
</dbReference>
<dbReference type="PROSITE" id="PS50005">
    <property type="entry name" value="TPR"/>
    <property type="match status" value="3"/>
</dbReference>
<name>A0A6A4X8F3_AMPAM</name>
<evidence type="ECO:0000256" key="3">
    <source>
        <dbReference type="PROSITE-ProRule" id="PRU00339"/>
    </source>
</evidence>
<dbReference type="Proteomes" id="UP000440578">
    <property type="component" value="Unassembled WGS sequence"/>
</dbReference>
<feature type="repeat" description="TPR" evidence="3">
    <location>
        <begin position="1086"/>
        <end position="1119"/>
    </location>
</feature>
<dbReference type="Gene3D" id="1.25.40.10">
    <property type="entry name" value="Tetratricopeptide repeat domain"/>
    <property type="match status" value="3"/>
</dbReference>
<gene>
    <name evidence="6" type="primary">ttc17_1</name>
    <name evidence="6" type="ORF">FJT64_016798</name>
</gene>
<dbReference type="EMBL" id="VIIS01000169">
    <property type="protein sequence ID" value="KAF0312440.1"/>
    <property type="molecule type" value="Genomic_DNA"/>
</dbReference>
<dbReference type="AlphaFoldDB" id="A0A6A4X8F3"/>
<feature type="repeat" description="TPR" evidence="3">
    <location>
        <begin position="679"/>
        <end position="712"/>
    </location>
</feature>
<feature type="compositionally biased region" description="Acidic residues" evidence="4">
    <location>
        <begin position="446"/>
        <end position="463"/>
    </location>
</feature>
<dbReference type="InterPro" id="IPR011990">
    <property type="entry name" value="TPR-like_helical_dom_sf"/>
</dbReference>
<evidence type="ECO:0000256" key="5">
    <source>
        <dbReference type="SAM" id="SignalP"/>
    </source>
</evidence>
<comment type="caution">
    <text evidence="6">The sequence shown here is derived from an EMBL/GenBank/DDBJ whole genome shotgun (WGS) entry which is preliminary data.</text>
</comment>
<proteinExistence type="predicted"/>
<feature type="signal peptide" evidence="5">
    <location>
        <begin position="1"/>
        <end position="20"/>
    </location>
</feature>
<dbReference type="PANTHER" id="PTHR16091:SF1">
    <property type="entry name" value="TETRATRICOPEPTIDE REPEAT PROTEIN 17"/>
    <property type="match status" value="1"/>
</dbReference>
<feature type="region of interest" description="Disordered" evidence="4">
    <location>
        <begin position="432"/>
        <end position="463"/>
    </location>
</feature>
<evidence type="ECO:0000256" key="2">
    <source>
        <dbReference type="ARBA" id="ARBA00022803"/>
    </source>
</evidence>
<keyword evidence="5" id="KW-0732">Signal</keyword>
<feature type="region of interest" description="Disordered" evidence="4">
    <location>
        <begin position="816"/>
        <end position="862"/>
    </location>
</feature>
<dbReference type="OrthoDB" id="6356261at2759"/>
<dbReference type="SMART" id="SM00028">
    <property type="entry name" value="TPR"/>
    <property type="match status" value="5"/>
</dbReference>
<keyword evidence="7" id="KW-1185">Reference proteome</keyword>
<feature type="chain" id="PRO_5025644509" evidence="5">
    <location>
        <begin position="21"/>
        <end position="1146"/>
    </location>
</feature>
<evidence type="ECO:0000313" key="6">
    <source>
        <dbReference type="EMBL" id="KAF0312440.1"/>
    </source>
</evidence>
<dbReference type="GO" id="GO:0030041">
    <property type="term" value="P:actin filament polymerization"/>
    <property type="evidence" value="ECO:0007669"/>
    <property type="project" value="TreeGrafter"/>
</dbReference>
<evidence type="ECO:0000256" key="1">
    <source>
        <dbReference type="ARBA" id="ARBA00022737"/>
    </source>
</evidence>
<feature type="repeat" description="TPR" evidence="3">
    <location>
        <begin position="271"/>
        <end position="304"/>
    </location>
</feature>
<organism evidence="6 7">
    <name type="scientific">Amphibalanus amphitrite</name>
    <name type="common">Striped barnacle</name>
    <name type="synonym">Balanus amphitrite</name>
    <dbReference type="NCBI Taxonomy" id="1232801"/>
    <lineage>
        <taxon>Eukaryota</taxon>
        <taxon>Metazoa</taxon>
        <taxon>Ecdysozoa</taxon>
        <taxon>Arthropoda</taxon>
        <taxon>Crustacea</taxon>
        <taxon>Multicrustacea</taxon>
        <taxon>Cirripedia</taxon>
        <taxon>Thoracica</taxon>
        <taxon>Thoracicalcarea</taxon>
        <taxon>Balanomorpha</taxon>
        <taxon>Balanoidea</taxon>
        <taxon>Balanidae</taxon>
        <taxon>Amphibalaninae</taxon>
        <taxon>Amphibalanus</taxon>
    </lineage>
</organism>
<dbReference type="PANTHER" id="PTHR16091">
    <property type="entry name" value="TTC17 PROTEIN"/>
    <property type="match status" value="1"/>
</dbReference>
<dbReference type="SUPFAM" id="SSF48452">
    <property type="entry name" value="TPR-like"/>
    <property type="match status" value="1"/>
</dbReference>
<keyword evidence="2 3" id="KW-0802">TPR repeat</keyword>
<evidence type="ECO:0000256" key="4">
    <source>
        <dbReference type="SAM" id="MobiDB-lite"/>
    </source>
</evidence>
<sequence>MRCVLLLLLTWPWPPPGSWCSTHWVMTEDGRIQAQMDSMFFMKRPYDFIAMAQQERRASMVEALRKELLSHKVEIDQNDDRDQDVEKKLYTEDPHCLVAGQPLTEFDLYPSVAVNLRKYGIRVEDYIDSGQVTGDLVAPDCVAHMKLDYSMLTFQHLVAMKERHLLSMGPELELAELVGRQNVHEFGHRVEMALRRQPSVWVLYQLAGLYWRIQGDAPRAVECSRRAVHLSTRVERFVPLVDLGVVLHRCRHSESGAVVLHAAVDHHDQSPEAHYALGNAYAVLGDYNRSATCFNNTVKLDPKHEGALKRRHAVLCHDRLETALETQHNSLQNTLTELRSYQRQHTLWLQQQEKLLREQAELETKIESRLNYEEQKIRESADGKGHTCFRYYQNGQSILSCNMASARGEPGSETVSDLQTKLSDLQNKADRLEEQVSKLSRGSDSSSEEDGGEEEEDGNGDGEDALARRYTALDPQATAHLQEPDWPSQEECGQKVTKFPSANEFPSVFLAPDNKGFDVDHYLNEGIGVPVTEDHALPWYRPACQPVAARVLPYDTLETVRGRARLGSRPPDPVALEALMEYARGRQTVEAELGQRINAALRQATAPSWVLETLASLYWRAQGSPAHAIECLRSALHAVPAGLSDVPLTSLAALLYRLDDVDGALKVARQAHNVDTIEPDTNFLLGNLLAAKGNFTGAVWHYLRTLQAEPDHRPALQYLRVVSCYTRYHGHQRAGEQQCQTPAQTPAERDPIMEKLSKMPADSVVCTSECADGLASESCDSKISCYNARSENGRWILTPALADQLDCAGGDGAELSAGHFIQPPPAELSPLPADDQMRCDRLLTPPDGPPPADSPPDSSDSEYELEEQLDVLTEPVPERDERGIVDDPLPDVLLRVRERAAAPPPSREQCADIKQINWGQYTSTWLSVSAKNVVVELVPAPVGVYQPRQPVCPDQFPASMATLDNLSGVRHRRQLLISPETGLREALQTLTADQPRTVEETATRIAMSMDKNSSSWVLTTAAALYWRVRGDGPRAASCLRIALHHAPRHLKDIPLISLANILHRAGLYNDALIVCNMALEISPKFVVIHFTMANIYAAKGDLEKAVSFYQSTLALQASFEPAKERLRAIQCSLQAWQDARQEPHEL</sequence>
<protein>
    <submittedName>
        <fullName evidence="6">Tetratricopeptide repeat protein 17</fullName>
    </submittedName>
</protein>
<dbReference type="InterPro" id="IPR052630">
    <property type="entry name" value="TTC17"/>
</dbReference>
<reference evidence="6 7" key="1">
    <citation type="submission" date="2019-07" db="EMBL/GenBank/DDBJ databases">
        <title>Draft genome assembly of a fouling barnacle, Amphibalanus amphitrite (Darwin, 1854): The first reference genome for Thecostraca.</title>
        <authorList>
            <person name="Kim W."/>
        </authorList>
    </citation>
    <scope>NUCLEOTIDE SEQUENCE [LARGE SCALE GENOMIC DNA]</scope>
    <source>
        <strain evidence="6">SNU_AA5</strain>
        <tissue evidence="6">Soma without cirri and trophi</tissue>
    </source>
</reference>
<evidence type="ECO:0000313" key="7">
    <source>
        <dbReference type="Proteomes" id="UP000440578"/>
    </source>
</evidence>
<keyword evidence="1" id="KW-0677">Repeat</keyword>
<accession>A0A6A4X8F3</accession>
<dbReference type="GO" id="GO:0005737">
    <property type="term" value="C:cytoplasm"/>
    <property type="evidence" value="ECO:0007669"/>
    <property type="project" value="TreeGrafter"/>
</dbReference>
<dbReference type="InterPro" id="IPR013105">
    <property type="entry name" value="TPR_2"/>
</dbReference>
<dbReference type="Pfam" id="PF13176">
    <property type="entry name" value="TPR_7"/>
    <property type="match status" value="1"/>
</dbReference>
<dbReference type="GO" id="GO:0015629">
    <property type="term" value="C:actin cytoskeleton"/>
    <property type="evidence" value="ECO:0007669"/>
    <property type="project" value="TreeGrafter"/>
</dbReference>
<dbReference type="Pfam" id="PF07719">
    <property type="entry name" value="TPR_2"/>
    <property type="match status" value="1"/>
</dbReference>